<keyword evidence="5 6" id="KW-0804">Transcription</keyword>
<dbReference type="STRING" id="416944.SAMN05421548_11695"/>
<dbReference type="EMBL" id="FMYQ01000016">
    <property type="protein sequence ID" value="SDD23210.1"/>
    <property type="molecule type" value="Genomic_DNA"/>
</dbReference>
<dbReference type="GO" id="GO:0006352">
    <property type="term" value="P:DNA-templated transcription initiation"/>
    <property type="evidence" value="ECO:0007669"/>
    <property type="project" value="UniProtKB-UniRule"/>
</dbReference>
<dbReference type="CDD" id="cd06171">
    <property type="entry name" value="Sigma70_r4"/>
    <property type="match status" value="1"/>
</dbReference>
<keyword evidence="10" id="KW-1185">Reference proteome</keyword>
<dbReference type="Pfam" id="PF04545">
    <property type="entry name" value="Sigma70_r4"/>
    <property type="match status" value="1"/>
</dbReference>
<gene>
    <name evidence="6" type="primary">fliA</name>
    <name evidence="9" type="ORF">SAMN05421548_11695</name>
</gene>
<dbReference type="PANTHER" id="PTHR30385:SF7">
    <property type="entry name" value="RNA POLYMERASE SIGMA FACTOR FLIA"/>
    <property type="match status" value="1"/>
</dbReference>
<feature type="short sequence motif" description="Interaction with polymerase core subunit RpoC" evidence="6">
    <location>
        <begin position="56"/>
        <end position="59"/>
    </location>
</feature>
<feature type="region of interest" description="Sigma-70 factor domain-2" evidence="6">
    <location>
        <begin position="29"/>
        <end position="101"/>
    </location>
</feature>
<evidence type="ECO:0000256" key="6">
    <source>
        <dbReference type="HAMAP-Rule" id="MF_00962"/>
    </source>
</evidence>
<evidence type="ECO:0000256" key="3">
    <source>
        <dbReference type="ARBA" id="ARBA00023082"/>
    </source>
</evidence>
<dbReference type="AlphaFoldDB" id="A0A1G6T205"/>
<feature type="DNA-binding region" description="H-T-H motif" evidence="6">
    <location>
        <begin position="220"/>
        <end position="239"/>
    </location>
</feature>
<evidence type="ECO:0000256" key="2">
    <source>
        <dbReference type="ARBA" id="ARBA00023015"/>
    </source>
</evidence>
<evidence type="ECO:0000313" key="9">
    <source>
        <dbReference type="EMBL" id="SDD23210.1"/>
    </source>
</evidence>
<dbReference type="InterPro" id="IPR013325">
    <property type="entry name" value="RNA_pol_sigma_r2"/>
</dbReference>
<evidence type="ECO:0000256" key="1">
    <source>
        <dbReference type="ARBA" id="ARBA00022490"/>
    </source>
</evidence>
<dbReference type="InterPro" id="IPR007624">
    <property type="entry name" value="RNA_pol_sigma70_r3"/>
</dbReference>
<dbReference type="GO" id="GO:0003677">
    <property type="term" value="F:DNA binding"/>
    <property type="evidence" value="ECO:0007669"/>
    <property type="project" value="UniProtKB-UniRule"/>
</dbReference>
<dbReference type="InterPro" id="IPR007630">
    <property type="entry name" value="RNA_pol_sigma70_r4"/>
</dbReference>
<dbReference type="NCBIfam" id="TIGR02937">
    <property type="entry name" value="sigma70-ECF"/>
    <property type="match status" value="1"/>
</dbReference>
<dbReference type="NCBIfam" id="NF005413">
    <property type="entry name" value="PRK06986.1"/>
    <property type="match status" value="1"/>
</dbReference>
<dbReference type="SUPFAM" id="SSF88946">
    <property type="entry name" value="Sigma2 domain of RNA polymerase sigma factors"/>
    <property type="match status" value="1"/>
</dbReference>
<keyword evidence="4 6" id="KW-0238">DNA-binding</keyword>
<dbReference type="Gene3D" id="1.10.1740.10">
    <property type="match status" value="1"/>
</dbReference>
<reference evidence="10" key="1">
    <citation type="submission" date="2016-09" db="EMBL/GenBank/DDBJ databases">
        <authorList>
            <person name="Varghese N."/>
            <person name="Submissions S."/>
        </authorList>
    </citation>
    <scope>NUCLEOTIDE SEQUENCE [LARGE SCALE GENOMIC DNA]</scope>
    <source>
        <strain evidence="10">TNe-862</strain>
    </source>
</reference>
<dbReference type="PIRSF" id="PIRSF000770">
    <property type="entry name" value="RNA_pol_sigma-SigE/K"/>
    <property type="match status" value="1"/>
</dbReference>
<dbReference type="InterPro" id="IPR028617">
    <property type="entry name" value="Sigma70_FliA"/>
</dbReference>
<protein>
    <recommendedName>
        <fullName evidence="6">RNA polymerase sigma factor FliA</fullName>
    </recommendedName>
    <alternativeName>
        <fullName evidence="6">RNA polymerase sigma factor for flagellar operon</fullName>
    </alternativeName>
    <alternativeName>
        <fullName evidence="6">Sigma F</fullName>
    </alternativeName>
    <alternativeName>
        <fullName evidence="6">Sigma-28</fullName>
    </alternativeName>
</protein>
<dbReference type="PROSITE" id="PS00715">
    <property type="entry name" value="SIGMA70_1"/>
    <property type="match status" value="1"/>
</dbReference>
<dbReference type="NCBIfam" id="TIGR02479">
    <property type="entry name" value="FliA_WhiG"/>
    <property type="match status" value="1"/>
</dbReference>
<dbReference type="Proteomes" id="UP000198908">
    <property type="component" value="Unassembled WGS sequence"/>
</dbReference>
<accession>A0A1G6T205</accession>
<comment type="similarity">
    <text evidence="6">Belongs to the sigma-70 factor family. FliA subfamily.</text>
</comment>
<dbReference type="GO" id="GO:0003899">
    <property type="term" value="F:DNA-directed RNA polymerase activity"/>
    <property type="evidence" value="ECO:0007669"/>
    <property type="project" value="InterPro"/>
</dbReference>
<feature type="region of interest" description="Sigma-70 factor domain-4" evidence="6">
    <location>
        <begin position="198"/>
        <end position="246"/>
    </location>
</feature>
<dbReference type="InterPro" id="IPR000943">
    <property type="entry name" value="RNA_pol_sigma70"/>
</dbReference>
<evidence type="ECO:0000256" key="4">
    <source>
        <dbReference type="ARBA" id="ARBA00023125"/>
    </source>
</evidence>
<comment type="function">
    <text evidence="6">Sigma factors are initiation factors that promote the attachment of RNA polymerase to specific initiation sites and are then released. This sigma factor controls the expression of flagella-related genes.</text>
</comment>
<keyword evidence="2 6" id="KW-0805">Transcription regulation</keyword>
<organism evidence="9 10">
    <name type="scientific">Paraburkholderia lycopersici</name>
    <dbReference type="NCBI Taxonomy" id="416944"/>
    <lineage>
        <taxon>Bacteria</taxon>
        <taxon>Pseudomonadati</taxon>
        <taxon>Pseudomonadota</taxon>
        <taxon>Betaproteobacteria</taxon>
        <taxon>Burkholderiales</taxon>
        <taxon>Burkholderiaceae</taxon>
        <taxon>Paraburkholderia</taxon>
    </lineage>
</organism>
<evidence type="ECO:0000256" key="5">
    <source>
        <dbReference type="ARBA" id="ARBA00023163"/>
    </source>
</evidence>
<dbReference type="Gene3D" id="1.20.140.160">
    <property type="match status" value="1"/>
</dbReference>
<dbReference type="FunFam" id="1.10.1740.10:FF:000002">
    <property type="entry name" value="RNA polymerase sigma factor FliA"/>
    <property type="match status" value="1"/>
</dbReference>
<dbReference type="HAMAP" id="MF_00962">
    <property type="entry name" value="Sigma70_FliA"/>
    <property type="match status" value="1"/>
</dbReference>
<evidence type="ECO:0000259" key="8">
    <source>
        <dbReference type="PROSITE" id="PS00716"/>
    </source>
</evidence>
<dbReference type="SUPFAM" id="SSF88659">
    <property type="entry name" value="Sigma3 and sigma4 domains of RNA polymerase sigma factors"/>
    <property type="match status" value="2"/>
</dbReference>
<dbReference type="PROSITE" id="PS00716">
    <property type="entry name" value="SIGMA70_2"/>
    <property type="match status" value="1"/>
</dbReference>
<dbReference type="InterPro" id="IPR007627">
    <property type="entry name" value="RNA_pol_sigma70_r2"/>
</dbReference>
<dbReference type="PRINTS" id="PR00046">
    <property type="entry name" value="SIGMA70FCT"/>
</dbReference>
<comment type="subcellular location">
    <subcellularLocation>
        <location evidence="6">Cytoplasm</location>
    </subcellularLocation>
</comment>
<dbReference type="InterPro" id="IPR014284">
    <property type="entry name" value="RNA_pol_sigma-70_dom"/>
</dbReference>
<dbReference type="GO" id="GO:0016987">
    <property type="term" value="F:sigma factor activity"/>
    <property type="evidence" value="ECO:0007669"/>
    <property type="project" value="UniProtKB-UniRule"/>
</dbReference>
<dbReference type="GO" id="GO:0005737">
    <property type="term" value="C:cytoplasm"/>
    <property type="evidence" value="ECO:0007669"/>
    <property type="project" value="UniProtKB-SubCell"/>
</dbReference>
<evidence type="ECO:0000259" key="7">
    <source>
        <dbReference type="PROSITE" id="PS00715"/>
    </source>
</evidence>
<keyword evidence="1 6" id="KW-0963">Cytoplasm</keyword>
<feature type="domain" description="RNA polymerase sigma-70" evidence="8">
    <location>
        <begin position="219"/>
        <end position="245"/>
    </location>
</feature>
<keyword evidence="3 6" id="KW-0731">Sigma factor</keyword>
<dbReference type="PANTHER" id="PTHR30385">
    <property type="entry name" value="SIGMA FACTOR F FLAGELLAR"/>
    <property type="match status" value="1"/>
</dbReference>
<dbReference type="InterPro" id="IPR013324">
    <property type="entry name" value="RNA_pol_sigma_r3/r4-like"/>
</dbReference>
<dbReference type="InterPro" id="IPR012845">
    <property type="entry name" value="RNA_pol_sigma_FliA_WhiG"/>
</dbReference>
<proteinExistence type="inferred from homology"/>
<sequence>MRPTMTPQGKEKLESTMYNAQGKISQADVLAKYAPLVRRLGLQLVAKMPASVDLDDLIQAGMIGLLDAANRYKEDQGAQFETYASQRIRGAMLDELRSNDWLPRSLRRTSREVESAVHQVEQRLGRSASETEIAQHLNMPLDEYQTMLQDLHGSQLIYYEDFDRSAEDEPFLDRYCVDHSDPLSALLDDSLRGALVEAIERLPEREKLLMSLYYERGMNLREIGAVMEVSESRVCQLHSQAVARLRTRLREMSWAGTEN</sequence>
<dbReference type="Pfam" id="PF04542">
    <property type="entry name" value="Sigma70_r2"/>
    <property type="match status" value="1"/>
</dbReference>
<feature type="region of interest" description="Sigma-70 factor domain-3" evidence="6">
    <location>
        <begin position="109"/>
        <end position="179"/>
    </location>
</feature>
<dbReference type="Pfam" id="PF04539">
    <property type="entry name" value="Sigma70_r3"/>
    <property type="match status" value="1"/>
</dbReference>
<evidence type="ECO:0000313" key="10">
    <source>
        <dbReference type="Proteomes" id="UP000198908"/>
    </source>
</evidence>
<name>A0A1G6T205_9BURK</name>
<feature type="domain" description="RNA polymerase sigma-70" evidence="7">
    <location>
        <begin position="56"/>
        <end position="69"/>
    </location>
</feature>